<dbReference type="EMBL" id="JAGYPG010000006">
    <property type="protein sequence ID" value="MBS4197910.1"/>
    <property type="molecule type" value="Genomic_DNA"/>
</dbReference>
<dbReference type="Pfam" id="PF13614">
    <property type="entry name" value="AAA_31"/>
    <property type="match status" value="1"/>
</dbReference>
<dbReference type="GO" id="GO:0005829">
    <property type="term" value="C:cytosol"/>
    <property type="evidence" value="ECO:0007669"/>
    <property type="project" value="TreeGrafter"/>
</dbReference>
<feature type="domain" description="AAA" evidence="1">
    <location>
        <begin position="17"/>
        <end position="178"/>
    </location>
</feature>
<dbReference type="SUPFAM" id="SSF52540">
    <property type="entry name" value="P-loop containing nucleoside triphosphate hydrolases"/>
    <property type="match status" value="1"/>
</dbReference>
<dbReference type="AlphaFoldDB" id="A0A942TH47"/>
<proteinExistence type="predicted"/>
<dbReference type="InterPro" id="IPR025669">
    <property type="entry name" value="AAA_dom"/>
</dbReference>
<dbReference type="RefSeq" id="WP_213127141.1">
    <property type="nucleotide sequence ID" value="NZ_JAGYPG010000006.1"/>
</dbReference>
<evidence type="ECO:0000259" key="1">
    <source>
        <dbReference type="Pfam" id="PF13614"/>
    </source>
</evidence>
<organism evidence="2 3">
    <name type="scientific">Lederbergia citri</name>
    <dbReference type="NCBI Taxonomy" id="2833580"/>
    <lineage>
        <taxon>Bacteria</taxon>
        <taxon>Bacillati</taxon>
        <taxon>Bacillota</taxon>
        <taxon>Bacilli</taxon>
        <taxon>Bacillales</taxon>
        <taxon>Bacillaceae</taxon>
        <taxon>Lederbergia</taxon>
    </lineage>
</organism>
<protein>
    <submittedName>
        <fullName evidence="2">AAA family ATPase</fullName>
    </submittedName>
</protein>
<sequence>MSGSNNNNMEEKQVEGKVIAVCSAKGGVGRTMLAVNIASALAMKKYKVGIIDANLQFGDVSASMDLRPDLTIKDAADNLEHLDGPALSNYLTEHYSGIRVLASPRRPEYADLITKEAIDKIMGLIRVQFDYIFVDTVAGLDERTLQFIEYANQVLALTTLEVNSLKNTKMYLETLGLLGYRNKVKVILNRSTLESVIPVSEAPSILGERKIFNIPNDFTTANRSLNIGFPFVLSRAKPDLSKAVYQLADKILSNWPEAERTGLNHRNSSARFQRIRRGKGRAGQG</sequence>
<comment type="caution">
    <text evidence="2">The sequence shown here is derived from an EMBL/GenBank/DDBJ whole genome shotgun (WGS) entry which is preliminary data.</text>
</comment>
<dbReference type="PANTHER" id="PTHR43384">
    <property type="entry name" value="SEPTUM SITE-DETERMINING PROTEIN MIND HOMOLOG, CHLOROPLASTIC-RELATED"/>
    <property type="match status" value="1"/>
</dbReference>
<dbReference type="Gene3D" id="3.40.50.300">
    <property type="entry name" value="P-loop containing nucleotide triphosphate hydrolases"/>
    <property type="match status" value="1"/>
</dbReference>
<dbReference type="Proteomes" id="UP000681414">
    <property type="component" value="Unassembled WGS sequence"/>
</dbReference>
<dbReference type="GO" id="GO:0005524">
    <property type="term" value="F:ATP binding"/>
    <property type="evidence" value="ECO:0007669"/>
    <property type="project" value="TreeGrafter"/>
</dbReference>
<evidence type="ECO:0000313" key="3">
    <source>
        <dbReference type="Proteomes" id="UP000681414"/>
    </source>
</evidence>
<reference evidence="2 3" key="1">
    <citation type="submission" date="2021-05" db="EMBL/GenBank/DDBJ databases">
        <title>Novel Bacillus species.</title>
        <authorList>
            <person name="Liu G."/>
        </authorList>
    </citation>
    <scope>NUCLEOTIDE SEQUENCE [LARGE SCALE GENOMIC DNA]</scope>
    <source>
        <strain evidence="3">FJAT-49780</strain>
    </source>
</reference>
<keyword evidence="3" id="KW-1185">Reference proteome</keyword>
<dbReference type="GO" id="GO:0009898">
    <property type="term" value="C:cytoplasmic side of plasma membrane"/>
    <property type="evidence" value="ECO:0007669"/>
    <property type="project" value="TreeGrafter"/>
</dbReference>
<accession>A0A942TH47</accession>
<dbReference type="InterPro" id="IPR027417">
    <property type="entry name" value="P-loop_NTPase"/>
</dbReference>
<gene>
    <name evidence="2" type="ORF">KHA97_23000</name>
</gene>
<evidence type="ECO:0000313" key="2">
    <source>
        <dbReference type="EMBL" id="MBS4197910.1"/>
    </source>
</evidence>
<dbReference type="GO" id="GO:0051782">
    <property type="term" value="P:negative regulation of cell division"/>
    <property type="evidence" value="ECO:0007669"/>
    <property type="project" value="TreeGrafter"/>
</dbReference>
<name>A0A942TH47_9BACI</name>
<dbReference type="GO" id="GO:0016887">
    <property type="term" value="F:ATP hydrolysis activity"/>
    <property type="evidence" value="ECO:0007669"/>
    <property type="project" value="TreeGrafter"/>
</dbReference>
<dbReference type="InterPro" id="IPR050625">
    <property type="entry name" value="ParA/MinD_ATPase"/>
</dbReference>
<dbReference type="PANTHER" id="PTHR43384:SF13">
    <property type="entry name" value="SLR0110 PROTEIN"/>
    <property type="match status" value="1"/>
</dbReference>